<keyword evidence="4 13" id="KW-0808">Transferase</keyword>
<comment type="function">
    <text evidence="10">Glycosyltransferase which elongates the O-linked glucose attached to EGF-like repeats in the extracellular domain of Notch proteins by catalyzing the addition of xylose.</text>
</comment>
<reference evidence="13 14" key="1">
    <citation type="submission" date="2018-04" db="EMBL/GenBank/DDBJ databases">
        <authorList>
            <person name="Zhang X."/>
            <person name="Yuan J."/>
            <person name="Li F."/>
            <person name="Xiang J."/>
        </authorList>
    </citation>
    <scope>NUCLEOTIDE SEQUENCE [LARGE SCALE GENOMIC DNA]</scope>
    <source>
        <tissue evidence="13">Muscle</tissue>
    </source>
</reference>
<comment type="catalytic activity">
    <reaction evidence="12">
        <text>3-O-(beta-D-glucosyl)-L-seryl-[EGF-like domain protein] + UDP-alpha-D-xylose = 3-O-[alpha-D-xylosyl-(1-&gt;3)-beta-D-glucosyl]-L-seryl-[EGF-like domain protein] + UDP + H(+)</text>
        <dbReference type="Rhea" id="RHEA:56064"/>
        <dbReference type="Rhea" id="RHEA-COMP:14610"/>
        <dbReference type="Rhea" id="RHEA-COMP:14611"/>
        <dbReference type="ChEBI" id="CHEBI:15378"/>
        <dbReference type="ChEBI" id="CHEBI:57632"/>
        <dbReference type="ChEBI" id="CHEBI:58223"/>
        <dbReference type="ChEBI" id="CHEBI:140575"/>
        <dbReference type="ChEBI" id="CHEBI:140576"/>
        <dbReference type="EC" id="2.4.2.42"/>
    </reaction>
</comment>
<evidence type="ECO:0000256" key="1">
    <source>
        <dbReference type="ARBA" id="ARBA00004606"/>
    </source>
</evidence>
<dbReference type="PANTHER" id="PTHR46012:SF2">
    <property type="entry name" value="IP22168P"/>
    <property type="match status" value="1"/>
</dbReference>
<dbReference type="GO" id="GO:0016266">
    <property type="term" value="P:protein O-linked glycosylation via N-acetyl-galactosamine"/>
    <property type="evidence" value="ECO:0007669"/>
    <property type="project" value="TreeGrafter"/>
</dbReference>
<keyword evidence="14" id="KW-1185">Reference proteome</keyword>
<evidence type="ECO:0000256" key="4">
    <source>
        <dbReference type="ARBA" id="ARBA00022679"/>
    </source>
</evidence>
<evidence type="ECO:0000256" key="12">
    <source>
        <dbReference type="ARBA" id="ARBA00049181"/>
    </source>
</evidence>
<dbReference type="EC" id="2.4.2.42" evidence="11"/>
<sequence>MMSRWSRIALIVIIVLHSLFCVHFLHLKGRNTRYNLSKLGSKESPSLFAPLVITMCESSDAALEEGENMTDIISKADNSSDAAFKLRGSWIRQRDQVTTLLKTLLLFSKSPLWRIIVLTDNHNTFDKIVKIADGFPSRERGRLLLERRDQWYPPAHPELRDDWRPCAWAKQFLAEALPDEDAVVYVDTDVVFLGPAETMWSLFGSLDPQELIALSVEPQYLFDEPKRFHAGSIGLNTGVMVTNLTRQRQLPGGSLGSAMIQAGLLNTRYLYRHDQDALNHYLKKKPHLFLEISPRWNFIVGACNRKAPYCEDCVTYGIVVLHGADATFYRPIDRKFLAIYDSLLHMSLDEDPRRLLAKIKRKLEALDYLSVKDFICHSYALFNHAVTASLSRLTSSLPCNH</sequence>
<keyword evidence="8" id="KW-0472">Membrane</keyword>
<keyword evidence="7" id="KW-1133">Transmembrane helix</keyword>
<reference evidence="13 14" key="2">
    <citation type="submission" date="2019-01" db="EMBL/GenBank/DDBJ databases">
        <title>The decoding of complex shrimp genome reveals the adaptation for benthos swimmer, frequently molting mechanism and breeding impact on genome.</title>
        <authorList>
            <person name="Sun Y."/>
            <person name="Gao Y."/>
            <person name="Yu Y."/>
        </authorList>
    </citation>
    <scope>NUCLEOTIDE SEQUENCE [LARGE SCALE GENOMIC DNA]</scope>
    <source>
        <tissue evidence="13">Muscle</tissue>
    </source>
</reference>
<evidence type="ECO:0000256" key="8">
    <source>
        <dbReference type="ARBA" id="ARBA00023136"/>
    </source>
</evidence>
<evidence type="ECO:0000256" key="11">
    <source>
        <dbReference type="ARBA" id="ARBA00038854"/>
    </source>
</evidence>
<keyword evidence="5" id="KW-0812">Transmembrane</keyword>
<comment type="similarity">
    <text evidence="2">Belongs to the glycosyltransferase 8 family.</text>
</comment>
<dbReference type="Proteomes" id="UP000283509">
    <property type="component" value="Unassembled WGS sequence"/>
</dbReference>
<protein>
    <recommendedName>
        <fullName evidence="11">UDP-D-xylose:beta-D-glucoside alpha-1,3-D-xylosyltransferase</fullName>
        <ecNumber evidence="11">2.4.2.42</ecNumber>
    </recommendedName>
</protein>
<organism evidence="13 14">
    <name type="scientific">Penaeus vannamei</name>
    <name type="common">Whiteleg shrimp</name>
    <name type="synonym">Litopenaeus vannamei</name>
    <dbReference type="NCBI Taxonomy" id="6689"/>
    <lineage>
        <taxon>Eukaryota</taxon>
        <taxon>Metazoa</taxon>
        <taxon>Ecdysozoa</taxon>
        <taxon>Arthropoda</taxon>
        <taxon>Crustacea</taxon>
        <taxon>Multicrustacea</taxon>
        <taxon>Malacostraca</taxon>
        <taxon>Eumalacostraca</taxon>
        <taxon>Eucarida</taxon>
        <taxon>Decapoda</taxon>
        <taxon>Dendrobranchiata</taxon>
        <taxon>Penaeoidea</taxon>
        <taxon>Penaeidae</taxon>
        <taxon>Penaeus</taxon>
    </lineage>
</organism>
<evidence type="ECO:0000256" key="5">
    <source>
        <dbReference type="ARBA" id="ARBA00022692"/>
    </source>
</evidence>
<dbReference type="Pfam" id="PF01501">
    <property type="entry name" value="Glyco_transf_8"/>
    <property type="match status" value="1"/>
</dbReference>
<evidence type="ECO:0000256" key="3">
    <source>
        <dbReference type="ARBA" id="ARBA00022676"/>
    </source>
</evidence>
<dbReference type="Gene3D" id="3.90.550.10">
    <property type="entry name" value="Spore Coat Polysaccharide Biosynthesis Protein SpsA, Chain A"/>
    <property type="match status" value="1"/>
</dbReference>
<evidence type="ECO:0000313" key="13">
    <source>
        <dbReference type="EMBL" id="ROT67457.1"/>
    </source>
</evidence>
<evidence type="ECO:0000256" key="7">
    <source>
        <dbReference type="ARBA" id="ARBA00022989"/>
    </source>
</evidence>
<evidence type="ECO:0000313" key="14">
    <source>
        <dbReference type="Proteomes" id="UP000283509"/>
    </source>
</evidence>
<evidence type="ECO:0000256" key="10">
    <source>
        <dbReference type="ARBA" id="ARBA00037301"/>
    </source>
</evidence>
<keyword evidence="9" id="KW-0325">Glycoprotein</keyword>
<dbReference type="PANTHER" id="PTHR46012">
    <property type="entry name" value="IP22168P"/>
    <property type="match status" value="1"/>
</dbReference>
<proteinExistence type="inferred from homology"/>
<evidence type="ECO:0000256" key="2">
    <source>
        <dbReference type="ARBA" id="ARBA00006351"/>
    </source>
</evidence>
<dbReference type="InterPro" id="IPR051993">
    <property type="entry name" value="Glycosyltransferase_8"/>
</dbReference>
<gene>
    <name evidence="13" type="ORF">C7M84_014454</name>
</gene>
<evidence type="ECO:0000256" key="9">
    <source>
        <dbReference type="ARBA" id="ARBA00023180"/>
    </source>
</evidence>
<evidence type="ECO:0000256" key="6">
    <source>
        <dbReference type="ARBA" id="ARBA00022968"/>
    </source>
</evidence>
<dbReference type="GO" id="GO:0140563">
    <property type="term" value="F:UDP-D-xylose:beta-D-glucoside alpha-1,3-D-xylosyltransferase activity"/>
    <property type="evidence" value="ECO:0007669"/>
    <property type="project" value="UniProtKB-EC"/>
</dbReference>
<comment type="caution">
    <text evidence="13">The sequence shown here is derived from an EMBL/GenBank/DDBJ whole genome shotgun (WGS) entry which is preliminary data.</text>
</comment>
<dbReference type="AlphaFoldDB" id="A0A423STD9"/>
<keyword evidence="3" id="KW-0328">Glycosyltransferase</keyword>
<dbReference type="OrthoDB" id="6238971at2759"/>
<dbReference type="InterPro" id="IPR002495">
    <property type="entry name" value="Glyco_trans_8"/>
</dbReference>
<dbReference type="EMBL" id="QCYY01002808">
    <property type="protein sequence ID" value="ROT67457.1"/>
    <property type="molecule type" value="Genomic_DNA"/>
</dbReference>
<dbReference type="InterPro" id="IPR029044">
    <property type="entry name" value="Nucleotide-diphossugar_trans"/>
</dbReference>
<name>A0A423STD9_PENVA</name>
<dbReference type="GO" id="GO:0016020">
    <property type="term" value="C:membrane"/>
    <property type="evidence" value="ECO:0007669"/>
    <property type="project" value="UniProtKB-SubCell"/>
</dbReference>
<keyword evidence="6" id="KW-0735">Signal-anchor</keyword>
<accession>A0A423STD9</accession>
<comment type="subcellular location">
    <subcellularLocation>
        <location evidence="1">Membrane</location>
        <topology evidence="1">Single-pass type II membrane protein</topology>
    </subcellularLocation>
</comment>
<dbReference type="SUPFAM" id="SSF53448">
    <property type="entry name" value="Nucleotide-diphospho-sugar transferases"/>
    <property type="match status" value="1"/>
</dbReference>